<dbReference type="PROSITE" id="PS50297">
    <property type="entry name" value="ANK_REP_REGION"/>
    <property type="match status" value="7"/>
</dbReference>
<dbReference type="PROSITE" id="PS50088">
    <property type="entry name" value="ANK_REPEAT"/>
    <property type="match status" value="9"/>
</dbReference>
<feature type="repeat" description="ANK" evidence="3">
    <location>
        <begin position="789"/>
        <end position="823"/>
    </location>
</feature>
<gene>
    <name evidence="5" type="ORF">VI08_07970</name>
</gene>
<keyword evidence="4" id="KW-0472">Membrane</keyword>
<evidence type="ECO:0000256" key="4">
    <source>
        <dbReference type="SAM" id="Phobius"/>
    </source>
</evidence>
<organism evidence="5 6">
    <name type="scientific">Luteibacter yeojuensis</name>
    <dbReference type="NCBI Taxonomy" id="345309"/>
    <lineage>
        <taxon>Bacteria</taxon>
        <taxon>Pseudomonadati</taxon>
        <taxon>Pseudomonadota</taxon>
        <taxon>Gammaproteobacteria</taxon>
        <taxon>Lysobacterales</taxon>
        <taxon>Rhodanobacteraceae</taxon>
        <taxon>Luteibacter</taxon>
    </lineage>
</organism>
<evidence type="ECO:0000256" key="1">
    <source>
        <dbReference type="ARBA" id="ARBA00022737"/>
    </source>
</evidence>
<feature type="repeat" description="ANK" evidence="3">
    <location>
        <begin position="953"/>
        <end position="985"/>
    </location>
</feature>
<keyword evidence="1" id="KW-0677">Repeat</keyword>
<feature type="repeat" description="ANK" evidence="3">
    <location>
        <begin position="508"/>
        <end position="540"/>
    </location>
</feature>
<feature type="repeat" description="ANK" evidence="3">
    <location>
        <begin position="1071"/>
        <end position="1103"/>
    </location>
</feature>
<dbReference type="PANTHER" id="PTHR24198">
    <property type="entry name" value="ANKYRIN REPEAT AND PROTEIN KINASE DOMAIN-CONTAINING PROTEIN"/>
    <property type="match status" value="1"/>
</dbReference>
<feature type="repeat" description="ANK" evidence="3">
    <location>
        <begin position="756"/>
        <end position="788"/>
    </location>
</feature>
<keyword evidence="2 3" id="KW-0040">ANK repeat</keyword>
<evidence type="ECO:0000313" key="5">
    <source>
        <dbReference type="EMBL" id="KJV35485.1"/>
    </source>
</evidence>
<keyword evidence="4" id="KW-1133">Transmembrane helix</keyword>
<dbReference type="SMART" id="SM00248">
    <property type="entry name" value="ANK"/>
    <property type="match status" value="17"/>
</dbReference>
<feature type="transmembrane region" description="Helical" evidence="4">
    <location>
        <begin position="101"/>
        <end position="123"/>
    </location>
</feature>
<feature type="repeat" description="ANK" evidence="3">
    <location>
        <begin position="376"/>
        <end position="408"/>
    </location>
</feature>
<name>A0A0F3KW34_9GAMM</name>
<dbReference type="InterPro" id="IPR036770">
    <property type="entry name" value="Ankyrin_rpt-contain_sf"/>
</dbReference>
<dbReference type="PANTHER" id="PTHR24198:SF165">
    <property type="entry name" value="ANKYRIN REPEAT-CONTAINING PROTEIN-RELATED"/>
    <property type="match status" value="1"/>
</dbReference>
<proteinExistence type="predicted"/>
<dbReference type="PROSITE" id="PS51257">
    <property type="entry name" value="PROKAR_LIPOPROTEIN"/>
    <property type="match status" value="1"/>
</dbReference>
<evidence type="ECO:0000256" key="3">
    <source>
        <dbReference type="PROSITE-ProRule" id="PRU00023"/>
    </source>
</evidence>
<protein>
    <submittedName>
        <fullName evidence="5">Ankyrin</fullName>
    </submittedName>
</protein>
<keyword evidence="4" id="KW-0812">Transmembrane</keyword>
<dbReference type="PATRIC" id="fig|345309.4.peg.808"/>
<dbReference type="AlphaFoldDB" id="A0A0F3KW34"/>
<dbReference type="InterPro" id="IPR002110">
    <property type="entry name" value="Ankyrin_rpt"/>
</dbReference>
<keyword evidence="6" id="KW-1185">Reference proteome</keyword>
<dbReference type="Gene3D" id="1.25.40.20">
    <property type="entry name" value="Ankyrin repeat-containing domain"/>
    <property type="match status" value="5"/>
</dbReference>
<comment type="caution">
    <text evidence="5">The sequence shown here is derived from an EMBL/GenBank/DDBJ whole genome shotgun (WGS) entry which is preliminary data.</text>
</comment>
<dbReference type="PRINTS" id="PR01415">
    <property type="entry name" value="ANKYRIN"/>
</dbReference>
<feature type="transmembrane region" description="Helical" evidence="4">
    <location>
        <begin position="200"/>
        <end position="219"/>
    </location>
</feature>
<feature type="repeat" description="ANK" evidence="3">
    <location>
        <begin position="409"/>
        <end position="434"/>
    </location>
</feature>
<feature type="transmembrane region" description="Helical" evidence="4">
    <location>
        <begin position="170"/>
        <end position="193"/>
    </location>
</feature>
<dbReference type="Pfam" id="PF12796">
    <property type="entry name" value="Ank_2"/>
    <property type="match status" value="5"/>
</dbReference>
<dbReference type="SUPFAM" id="SSF48403">
    <property type="entry name" value="Ankyrin repeat"/>
    <property type="match status" value="3"/>
</dbReference>
<accession>A0A0F3KW34</accession>
<dbReference type="Proteomes" id="UP000033651">
    <property type="component" value="Unassembled WGS sequence"/>
</dbReference>
<dbReference type="EMBL" id="JZRB01000015">
    <property type="protein sequence ID" value="KJV35485.1"/>
    <property type="molecule type" value="Genomic_DNA"/>
</dbReference>
<evidence type="ECO:0000256" key="2">
    <source>
        <dbReference type="ARBA" id="ARBA00023043"/>
    </source>
</evidence>
<dbReference type="OrthoDB" id="8960888at2"/>
<sequence>MANPKRRRPPLIKALPWFLPALAAVACAGLTASPLALIPLLLANALAMAAVCHAIGFDPEPSYLRTALRRGSAYVVMFTVYTFAVFVLVAYPLLKLTQAPSLAWALMLAVALVVALGTLWRVWPAFGLVYLWDDAYPEDSGNGSWIFTAVARSASFGRHLSAEERFFTHFVPAALGLLVLAFCAVALSGLYGVLPAEMRLAALGAYAVVLLPLCSLLIANRTLRALLCDRRGHIRTARADTRREPVVSDAHVVPTPTPIPELSTEERQPAIRDGALLEAIRAGDVARAVALVEAGANPDTEAEAGDRDQRPVLTLAALSADTRLLRALIARGAQVDRPHHGVTALLAACRDSWHGRPDAVLTLLTNGANAKATDAEGNTALHGAVLSAEPTVAAMLLDAGAPVDAVNAAGETPLAIACRAANWALARFLLEHGAKPAPVGAEPALVAAASIADDDAEGIKVLLRHKAPVNGASAHGRTALIAAAAEGHEQVVRALLQAHANPNLADRHGTTALMEAARSGATGIVQLLADAQADAAPRDGHGRDALTLATQSPRAQPATVRALLAMGAQAKEPGADGRSPLDHAAAGGRWDFVALLDPDTPLPTSLSESVLPEAGADSPLHLHDALRFGHWAVASTFAAKVREWPADELAGLYIDLAGPGFDHARAWLFDHGLSAEARLAVPADEAEGTLGRRLFDALLPQLPQSADALLQLMRAGASPAGTGLLGQAICRLDGTDERLALAMLDAGADPFGADARGRTPVHMAAATGCQRLLGALLARGLDPNVRDAGGRTPLHAALEHGGDALPLVRQLVAHGADPEAADVNGETPYGLGIGHGDVERWLSWPQWPLPGRALRAADLPAAAAAGDTHAVDRLLELGFDVDTRDAQGATALLRAAGAGQVDVVAHLIAAGADATASAASGVTPLAAAVNARRDAVVEHLLAHGVAVDQRLPGETTALMIAAALGYPEIVERLLAAGADANAEDAHGHTALHAATQFCFGGTDSLRARRLLDIVIGKGADVNKADKDGATPLLLLLGAHMRPGTNADATHLGALVPVLLDAGAKMEHADHRGVSALHACAMHALLPPARVLLTRGANRQAADAFGRTAGDVARHLGYVDIAHELGVRASAIPSVRQTLRQPAQPD</sequence>
<feature type="repeat" description="ANK" evidence="3">
    <location>
        <begin position="887"/>
        <end position="919"/>
    </location>
</feature>
<feature type="repeat" description="ANK" evidence="3">
    <location>
        <begin position="475"/>
        <end position="507"/>
    </location>
</feature>
<feature type="transmembrane region" description="Helical" evidence="4">
    <location>
        <begin position="73"/>
        <end position="94"/>
    </location>
</feature>
<reference evidence="5 6" key="1">
    <citation type="submission" date="2015-03" db="EMBL/GenBank/DDBJ databases">
        <title>Draft genome sequence of Luteibacter yeojuensis strain SU11.</title>
        <authorList>
            <person name="Sulaiman J."/>
            <person name="Priya K."/>
            <person name="Chan K.-G."/>
        </authorList>
    </citation>
    <scope>NUCLEOTIDE SEQUENCE [LARGE SCALE GENOMIC DNA]</scope>
    <source>
        <strain evidence="5 6">SU11</strain>
    </source>
</reference>
<dbReference type="RefSeq" id="WP_045829036.1">
    <property type="nucleotide sequence ID" value="NZ_JZRB01000015.1"/>
</dbReference>
<evidence type="ECO:0000313" key="6">
    <source>
        <dbReference type="Proteomes" id="UP000033651"/>
    </source>
</evidence>